<keyword evidence="1" id="KW-0812">Transmembrane</keyword>
<protein>
    <submittedName>
        <fullName evidence="2">Uncharacterized protein</fullName>
    </submittedName>
</protein>
<reference evidence="2" key="2">
    <citation type="journal article" date="2015" name="Data Brief">
        <title>Shoot transcriptome of the giant reed, Arundo donax.</title>
        <authorList>
            <person name="Barrero R.A."/>
            <person name="Guerrero F.D."/>
            <person name="Moolhuijzen P."/>
            <person name="Goolsby J.A."/>
            <person name="Tidwell J."/>
            <person name="Bellgard S.E."/>
            <person name="Bellgard M.I."/>
        </authorList>
    </citation>
    <scope>NUCLEOTIDE SEQUENCE</scope>
    <source>
        <tissue evidence="2">Shoot tissue taken approximately 20 cm above the soil surface</tissue>
    </source>
</reference>
<reference evidence="2" key="1">
    <citation type="submission" date="2014-09" db="EMBL/GenBank/DDBJ databases">
        <authorList>
            <person name="Magalhaes I.L.F."/>
            <person name="Oliveira U."/>
            <person name="Santos F.R."/>
            <person name="Vidigal T.H.D.A."/>
            <person name="Brescovit A.D."/>
            <person name="Santos A.J."/>
        </authorList>
    </citation>
    <scope>NUCLEOTIDE SEQUENCE</scope>
    <source>
        <tissue evidence="2">Shoot tissue taken approximately 20 cm above the soil surface</tissue>
    </source>
</reference>
<proteinExistence type="predicted"/>
<feature type="transmembrane region" description="Helical" evidence="1">
    <location>
        <begin position="6"/>
        <end position="26"/>
    </location>
</feature>
<evidence type="ECO:0000256" key="1">
    <source>
        <dbReference type="SAM" id="Phobius"/>
    </source>
</evidence>
<dbReference type="AlphaFoldDB" id="A0A0A9BQ62"/>
<name>A0A0A9BQ62_ARUDO</name>
<organism evidence="2">
    <name type="scientific">Arundo donax</name>
    <name type="common">Giant reed</name>
    <name type="synonym">Donax arundinaceus</name>
    <dbReference type="NCBI Taxonomy" id="35708"/>
    <lineage>
        <taxon>Eukaryota</taxon>
        <taxon>Viridiplantae</taxon>
        <taxon>Streptophyta</taxon>
        <taxon>Embryophyta</taxon>
        <taxon>Tracheophyta</taxon>
        <taxon>Spermatophyta</taxon>
        <taxon>Magnoliopsida</taxon>
        <taxon>Liliopsida</taxon>
        <taxon>Poales</taxon>
        <taxon>Poaceae</taxon>
        <taxon>PACMAD clade</taxon>
        <taxon>Arundinoideae</taxon>
        <taxon>Arundineae</taxon>
        <taxon>Arundo</taxon>
    </lineage>
</organism>
<keyword evidence="1" id="KW-0472">Membrane</keyword>
<dbReference type="EMBL" id="GBRH01232379">
    <property type="protein sequence ID" value="JAD65516.1"/>
    <property type="molecule type" value="Transcribed_RNA"/>
</dbReference>
<accession>A0A0A9BQ62</accession>
<evidence type="ECO:0000313" key="2">
    <source>
        <dbReference type="EMBL" id="JAD65516.1"/>
    </source>
</evidence>
<keyword evidence="1" id="KW-1133">Transmembrane helix</keyword>
<sequence length="29" mass="3057">MCSVHAPFACGLIVVCSSMIVTVMQLGRC</sequence>